<proteinExistence type="predicted"/>
<protein>
    <submittedName>
        <fullName evidence="2">Uncharacterized protein</fullName>
    </submittedName>
</protein>
<evidence type="ECO:0000313" key="3">
    <source>
        <dbReference type="Proteomes" id="UP000265520"/>
    </source>
</evidence>
<dbReference type="EMBL" id="LXQA010884006">
    <property type="protein sequence ID" value="MCI75497.1"/>
    <property type="molecule type" value="Genomic_DNA"/>
</dbReference>
<feature type="non-terminal residue" evidence="2">
    <location>
        <position position="66"/>
    </location>
</feature>
<sequence>MIEVVMCTKTGNDNLMGTETGNDNLMGTKTGNADSIEKHDEVSNPIITVEDDNNEEEEDPTGSRGK</sequence>
<comment type="caution">
    <text evidence="2">The sequence shown here is derived from an EMBL/GenBank/DDBJ whole genome shotgun (WGS) entry which is preliminary data.</text>
</comment>
<name>A0A392URW3_9FABA</name>
<dbReference type="Proteomes" id="UP000265520">
    <property type="component" value="Unassembled WGS sequence"/>
</dbReference>
<reference evidence="2 3" key="1">
    <citation type="journal article" date="2018" name="Front. Plant Sci.">
        <title>Red Clover (Trifolium pratense) and Zigzag Clover (T. medium) - A Picture of Genomic Similarities and Differences.</title>
        <authorList>
            <person name="Dluhosova J."/>
            <person name="Istvanek J."/>
            <person name="Nedelnik J."/>
            <person name="Repkova J."/>
        </authorList>
    </citation>
    <scope>NUCLEOTIDE SEQUENCE [LARGE SCALE GENOMIC DNA]</scope>
    <source>
        <strain evidence="3">cv. 10/8</strain>
        <tissue evidence="2">Leaf</tissue>
    </source>
</reference>
<feature type="compositionally biased region" description="Polar residues" evidence="1">
    <location>
        <begin position="9"/>
        <end position="33"/>
    </location>
</feature>
<evidence type="ECO:0000256" key="1">
    <source>
        <dbReference type="SAM" id="MobiDB-lite"/>
    </source>
</evidence>
<dbReference type="AlphaFoldDB" id="A0A392URW3"/>
<feature type="compositionally biased region" description="Acidic residues" evidence="1">
    <location>
        <begin position="49"/>
        <end position="60"/>
    </location>
</feature>
<evidence type="ECO:0000313" key="2">
    <source>
        <dbReference type="EMBL" id="MCI75497.1"/>
    </source>
</evidence>
<accession>A0A392URW3</accession>
<feature type="region of interest" description="Disordered" evidence="1">
    <location>
        <begin position="1"/>
        <end position="66"/>
    </location>
</feature>
<organism evidence="2 3">
    <name type="scientific">Trifolium medium</name>
    <dbReference type="NCBI Taxonomy" id="97028"/>
    <lineage>
        <taxon>Eukaryota</taxon>
        <taxon>Viridiplantae</taxon>
        <taxon>Streptophyta</taxon>
        <taxon>Embryophyta</taxon>
        <taxon>Tracheophyta</taxon>
        <taxon>Spermatophyta</taxon>
        <taxon>Magnoliopsida</taxon>
        <taxon>eudicotyledons</taxon>
        <taxon>Gunneridae</taxon>
        <taxon>Pentapetalae</taxon>
        <taxon>rosids</taxon>
        <taxon>fabids</taxon>
        <taxon>Fabales</taxon>
        <taxon>Fabaceae</taxon>
        <taxon>Papilionoideae</taxon>
        <taxon>50 kb inversion clade</taxon>
        <taxon>NPAAA clade</taxon>
        <taxon>Hologalegina</taxon>
        <taxon>IRL clade</taxon>
        <taxon>Trifolieae</taxon>
        <taxon>Trifolium</taxon>
    </lineage>
</organism>
<keyword evidence="3" id="KW-1185">Reference proteome</keyword>